<evidence type="ECO:0000313" key="3">
    <source>
        <dbReference type="EMBL" id="KNZ51062.1"/>
    </source>
</evidence>
<evidence type="ECO:0000313" key="4">
    <source>
        <dbReference type="Proteomes" id="UP000037035"/>
    </source>
</evidence>
<feature type="region of interest" description="Disordered" evidence="2">
    <location>
        <begin position="1"/>
        <end position="50"/>
    </location>
</feature>
<proteinExistence type="predicted"/>
<feature type="region of interest" description="Disordered" evidence="2">
    <location>
        <begin position="356"/>
        <end position="400"/>
    </location>
</feature>
<accession>A0A0L6US34</accession>
<feature type="coiled-coil region" evidence="1">
    <location>
        <begin position="433"/>
        <end position="478"/>
    </location>
</feature>
<feature type="region of interest" description="Disordered" evidence="2">
    <location>
        <begin position="647"/>
        <end position="667"/>
    </location>
</feature>
<feature type="coiled-coil region" evidence="1">
    <location>
        <begin position="528"/>
        <end position="614"/>
    </location>
</feature>
<dbReference type="VEuPathDB" id="FungiDB:VP01_410g13"/>
<gene>
    <name evidence="3" type="ORF">VP01_410g13</name>
</gene>
<dbReference type="PANTHER" id="PTHR23159:SF31">
    <property type="entry name" value="CENTROSOME-ASSOCIATED PROTEIN CEP250 ISOFORM X1"/>
    <property type="match status" value="1"/>
</dbReference>
<feature type="compositionally biased region" description="Low complexity" evidence="2">
    <location>
        <begin position="834"/>
        <end position="845"/>
    </location>
</feature>
<evidence type="ECO:0000256" key="2">
    <source>
        <dbReference type="SAM" id="MobiDB-lite"/>
    </source>
</evidence>
<organism evidence="3 4">
    <name type="scientific">Puccinia sorghi</name>
    <dbReference type="NCBI Taxonomy" id="27349"/>
    <lineage>
        <taxon>Eukaryota</taxon>
        <taxon>Fungi</taxon>
        <taxon>Dikarya</taxon>
        <taxon>Basidiomycota</taxon>
        <taxon>Pucciniomycotina</taxon>
        <taxon>Pucciniomycetes</taxon>
        <taxon>Pucciniales</taxon>
        <taxon>Pucciniaceae</taxon>
        <taxon>Puccinia</taxon>
    </lineage>
</organism>
<feature type="compositionally biased region" description="Low complexity" evidence="2">
    <location>
        <begin position="653"/>
        <end position="662"/>
    </location>
</feature>
<dbReference type="AlphaFoldDB" id="A0A0L6US34"/>
<keyword evidence="1" id="KW-0175">Coiled coil</keyword>
<keyword evidence="4" id="KW-1185">Reference proteome</keyword>
<dbReference type="EMBL" id="LAVV01009180">
    <property type="protein sequence ID" value="KNZ51062.1"/>
    <property type="molecule type" value="Genomic_DNA"/>
</dbReference>
<dbReference type="OrthoDB" id="432685at2759"/>
<feature type="region of interest" description="Disordered" evidence="2">
    <location>
        <begin position="818"/>
        <end position="869"/>
    </location>
</feature>
<dbReference type="STRING" id="27349.A0A0L6US34"/>
<feature type="compositionally biased region" description="Basic and acidic residues" evidence="2">
    <location>
        <begin position="914"/>
        <end position="927"/>
    </location>
</feature>
<name>A0A0L6US34_9BASI</name>
<dbReference type="Proteomes" id="UP000037035">
    <property type="component" value="Unassembled WGS sequence"/>
</dbReference>
<feature type="region of interest" description="Disordered" evidence="2">
    <location>
        <begin position="132"/>
        <end position="344"/>
    </location>
</feature>
<feature type="compositionally biased region" description="Polar residues" evidence="2">
    <location>
        <begin position="315"/>
        <end position="344"/>
    </location>
</feature>
<evidence type="ECO:0000256" key="1">
    <source>
        <dbReference type="SAM" id="Coils"/>
    </source>
</evidence>
<feature type="compositionally biased region" description="Polar residues" evidence="2">
    <location>
        <begin position="190"/>
        <end position="208"/>
    </location>
</feature>
<dbReference type="PANTHER" id="PTHR23159">
    <property type="entry name" value="CENTROSOMAL PROTEIN 2"/>
    <property type="match status" value="1"/>
</dbReference>
<sequence>MEVLARKNQKTTTTMENNEEEEQESTPTINSNSSTIPIIPQPEPTPQLTEPDLATALEPFGLGRDKITGRRSTTLRQLPDILSKFQNSRDTLYFTDEGLRDIVSYAARNPEHVLENDELNKLLENAKQTNALSTSHDLQPGEHSPSSSSSDHRIRTAESPSSSNGDRAGVYYASNSSSPAPSASAEEQQDQLPDLNQSDNSFDSNQERTLIAEHPETQNNSQSTPKTKPHPPERRRSVPISAGSSILNRPRPPNRRKKVSSADFHSHTSTPSRFPQQRPTPTTLRSQSSRGVEEPQDNNIDPELHPSPELVLGTPFSNRNTRSPSFSENTRNTSANHLNPNNLSSAIFNNRQLGLYDPSREDHLGTESLPDPPDSDDNPSRILRRIRPDSDSRPNSKVSTRVYESGVGLDGYPTPTGNLQSMCEDDPALARTCDDLRAKNKELVNQIADLEEIHEREILKLTDELDELKQDLTICKKSEKELATVSSTLRYQLTNSDDQMSRMNSRIALIEDNYHNIKIKWDEAVAESEKLRTQLNLKEEELRSANRSIQAHASDVKKWEADRQVRDDHIKSLRLELQELQTTREILEEQKQANLDLKATIDRLKYELEEQRVRNAGSSVAESRPVSIAGSLGPSLGAEFQKAFSTGEFPQQDDSGSDTSGGDTEDINQVIKDYGGAEVGPDGDAIFQEIRIRRFKRPKNLMRENTLQDGQHTSTSFIEEEEIVVQDAMTDTDDLRSFKTVDTQTEPIPEPPPVYRPKMEDLQVQTEPHLPSFSKEEEGEGKCEDQVEGPDNSLLKLIAGINPHVLKLAIDRIKHEMDEAQQGPSEVAAEVEESSSSSTSSGTSETELRPDTEPEPTVNPSGGGDASTGYFHRWGQSAVELLSLDGLLNSFLPTFNGLLNPRDGPGSSRSGVGAEKRDEQARRESEMRRRLRLYSSMVVLLAAGASCPTDLSPASFPPLTTTITTTTTSSCFLQGLKKAGADHQAYSLGILPQTINGTHSKLSSPISLLNIHPVSLADLVDFNAVAAGREGFIVLLRNHFELHLDLLIRFKNFGTKMLWSTVAMYQTNPT</sequence>
<feature type="compositionally biased region" description="Polar residues" evidence="2">
    <location>
        <begin position="267"/>
        <end position="290"/>
    </location>
</feature>
<comment type="caution">
    <text evidence="3">The sequence shown here is derived from an EMBL/GenBank/DDBJ whole genome shotgun (WGS) entry which is preliminary data.</text>
</comment>
<feature type="compositionally biased region" description="Low complexity" evidence="2">
    <location>
        <begin position="25"/>
        <end position="38"/>
    </location>
</feature>
<feature type="region of interest" description="Disordered" evidence="2">
    <location>
        <begin position="898"/>
        <end position="927"/>
    </location>
</feature>
<reference evidence="3 4" key="1">
    <citation type="submission" date="2015-08" db="EMBL/GenBank/DDBJ databases">
        <title>Next Generation Sequencing and Analysis of the Genome of Puccinia sorghi L Schw, the Causal Agent of Maize Common Rust.</title>
        <authorList>
            <person name="Rochi L."/>
            <person name="Burguener G."/>
            <person name="Darino M."/>
            <person name="Turjanski A."/>
            <person name="Kreff E."/>
            <person name="Dieguez M.J."/>
            <person name="Sacco F."/>
        </authorList>
    </citation>
    <scope>NUCLEOTIDE SEQUENCE [LARGE SCALE GENOMIC DNA]</scope>
    <source>
        <strain evidence="3 4">RO10H11247</strain>
    </source>
</reference>
<feature type="compositionally biased region" description="Polar residues" evidence="2">
    <location>
        <begin position="217"/>
        <end position="226"/>
    </location>
</feature>
<protein>
    <submittedName>
        <fullName evidence="3">Uncharacterized protein</fullName>
    </submittedName>
</protein>
<feature type="compositionally biased region" description="Low complexity" evidence="2">
    <location>
        <begin position="173"/>
        <end position="185"/>
    </location>
</feature>